<proteinExistence type="predicted"/>
<feature type="chain" id="PRO_5017086270" evidence="1">
    <location>
        <begin position="21"/>
        <end position="139"/>
    </location>
</feature>
<keyword evidence="1" id="KW-0732">Signal</keyword>
<dbReference type="EMBL" id="UGYK01000002">
    <property type="protein sequence ID" value="SUI51916.1"/>
    <property type="molecule type" value="Genomic_DNA"/>
</dbReference>
<accession>A0A379YXR0</accession>
<protein>
    <submittedName>
        <fullName evidence="2">Protein of uncharacterized function (DUF2502)</fullName>
    </submittedName>
</protein>
<evidence type="ECO:0000313" key="2">
    <source>
        <dbReference type="EMBL" id="SUI51916.1"/>
    </source>
</evidence>
<dbReference type="InterPro" id="IPR019638">
    <property type="entry name" value="DUF2502"/>
</dbReference>
<dbReference type="Pfam" id="PF10697">
    <property type="entry name" value="DUF2502"/>
    <property type="match status" value="1"/>
</dbReference>
<gene>
    <name evidence="2" type="ORF">NCTC10211_02695</name>
</gene>
<sequence length="139" mass="15674">MKKTLLLLAALLALPLASQADVSIGVNVPGLSLHIGDRDHRGHYWDGYRWRDPRWWADHHRYERPRGYYYGPPPRVIYYGAAAARLARSAALPHAATARLLLPSGPALVSAYRRISLRNSFTLLRLTGTSNSRSLSRRM</sequence>
<evidence type="ECO:0000256" key="1">
    <source>
        <dbReference type="SAM" id="SignalP"/>
    </source>
</evidence>
<dbReference type="AlphaFoldDB" id="A0A379YXR0"/>
<dbReference type="Proteomes" id="UP000254765">
    <property type="component" value="Unassembled WGS sequence"/>
</dbReference>
<name>A0A379YXR0_SERMA</name>
<reference evidence="2 3" key="1">
    <citation type="submission" date="2018-06" db="EMBL/GenBank/DDBJ databases">
        <authorList>
            <consortium name="Pathogen Informatics"/>
            <person name="Doyle S."/>
        </authorList>
    </citation>
    <scope>NUCLEOTIDE SEQUENCE [LARGE SCALE GENOMIC DNA]</scope>
    <source>
        <strain evidence="2 3">NCTC10211</strain>
    </source>
</reference>
<evidence type="ECO:0000313" key="3">
    <source>
        <dbReference type="Proteomes" id="UP000254765"/>
    </source>
</evidence>
<organism evidence="2 3">
    <name type="scientific">Serratia marcescens</name>
    <dbReference type="NCBI Taxonomy" id="615"/>
    <lineage>
        <taxon>Bacteria</taxon>
        <taxon>Pseudomonadati</taxon>
        <taxon>Pseudomonadota</taxon>
        <taxon>Gammaproteobacteria</taxon>
        <taxon>Enterobacterales</taxon>
        <taxon>Yersiniaceae</taxon>
        <taxon>Serratia</taxon>
    </lineage>
</organism>
<feature type="signal peptide" evidence="1">
    <location>
        <begin position="1"/>
        <end position="20"/>
    </location>
</feature>